<dbReference type="EMBL" id="CM000785">
    <property type="protein sequence ID" value="AQL04439.1"/>
    <property type="molecule type" value="Genomic_DNA"/>
</dbReference>
<dbReference type="ExpressionAtlas" id="A0A1D6P353">
    <property type="expression patterns" value="baseline and differential"/>
</dbReference>
<feature type="compositionally biased region" description="Low complexity" evidence="1">
    <location>
        <begin position="206"/>
        <end position="216"/>
    </location>
</feature>
<evidence type="ECO:0000313" key="2">
    <source>
        <dbReference type="EMBL" id="AQL04439.1"/>
    </source>
</evidence>
<protein>
    <submittedName>
        <fullName evidence="2">Protein WVD2-like 5</fullName>
    </submittedName>
</protein>
<accession>A0A1D6P353</accession>
<feature type="compositionally biased region" description="Basic and acidic residues" evidence="1">
    <location>
        <begin position="30"/>
        <end position="48"/>
    </location>
</feature>
<dbReference type="AlphaFoldDB" id="A0A1D6P353"/>
<feature type="compositionally biased region" description="Polar residues" evidence="1">
    <location>
        <begin position="166"/>
        <end position="180"/>
    </location>
</feature>
<gene>
    <name evidence="2" type="ORF">ZEAMMB73_Zm00001d046531</name>
</gene>
<reference evidence="2" key="1">
    <citation type="submission" date="2015-12" db="EMBL/GenBank/DDBJ databases">
        <title>Update maize B73 reference genome by single molecule sequencing technologies.</title>
        <authorList>
            <consortium name="Maize Genome Sequencing Project"/>
            <person name="Ware D."/>
        </authorList>
    </citation>
    <scope>NUCLEOTIDE SEQUENCE</scope>
    <source>
        <tissue evidence="2">Seedling</tissue>
    </source>
</reference>
<feature type="compositionally biased region" description="Basic and acidic residues" evidence="1">
    <location>
        <begin position="246"/>
        <end position="260"/>
    </location>
</feature>
<sequence>MDASTEVTDAIGAVGFDNGAAGKLPPSDSVEGHAEEHDVLADGAHSGESEVINPSEEVEMEATSQSQDIKPRVPEGVQGHSMKVGTKSQRQSPRGGDKSQTRKSSFSPSYPKAPIARVSDPDLVDCSLSNGDAGSSKKKAEKSSFRPVAKETPSLEDSNEKKKTQKASNQHSVKKNTSSGGTEGNPNPPARSGRLSLDERVSQNGVKKAPAANAVKKPQRKSLPKLPSEQTTKVDIAPSVPSAEELENKSPTKGLDREPIRAQITPDEPGLTA</sequence>
<feature type="region of interest" description="Disordered" evidence="1">
    <location>
        <begin position="1"/>
        <end position="273"/>
    </location>
</feature>
<evidence type="ECO:0000256" key="1">
    <source>
        <dbReference type="SAM" id="MobiDB-lite"/>
    </source>
</evidence>
<proteinExistence type="predicted"/>
<name>A0A1D6P353_MAIZE</name>
<organism evidence="2">
    <name type="scientific">Zea mays</name>
    <name type="common">Maize</name>
    <dbReference type="NCBI Taxonomy" id="4577"/>
    <lineage>
        <taxon>Eukaryota</taxon>
        <taxon>Viridiplantae</taxon>
        <taxon>Streptophyta</taxon>
        <taxon>Embryophyta</taxon>
        <taxon>Tracheophyta</taxon>
        <taxon>Spermatophyta</taxon>
        <taxon>Magnoliopsida</taxon>
        <taxon>Liliopsida</taxon>
        <taxon>Poales</taxon>
        <taxon>Poaceae</taxon>
        <taxon>PACMAD clade</taxon>
        <taxon>Panicoideae</taxon>
        <taxon>Andropogonodae</taxon>
        <taxon>Andropogoneae</taxon>
        <taxon>Tripsacinae</taxon>
        <taxon>Zea</taxon>
    </lineage>
</organism>